<protein>
    <recommendedName>
        <fullName evidence="4">BTB domain-containing protein</fullName>
    </recommendedName>
</protein>
<evidence type="ECO:0000256" key="3">
    <source>
        <dbReference type="SAM" id="MobiDB-lite"/>
    </source>
</evidence>
<proteinExistence type="predicted"/>
<evidence type="ECO:0000313" key="5">
    <source>
        <dbReference type="EMBL" id="CBY30547.1"/>
    </source>
</evidence>
<dbReference type="FunFam" id="1.25.40.420:FF:000001">
    <property type="entry name" value="Kelch-like family member 12"/>
    <property type="match status" value="1"/>
</dbReference>
<sequence>MARKYHDQLQNARVVGDQNQETEIPKKIEKEHVTDRAQKQESADRNREKDRQKRQNGRNRETEDIILQLRENDQSQDSDLRHVRENDARHLEIVEQNRGRILKLPASRKRNQGGEVQVAKEEQKMMLIRDRQMIFDLEATTKNEDGDGRTENDLKILRKKRASLRMSNTFPNSAQKDVKVIEKLMTPKVEGEIFDSSKAQISDEKIEVFDAAHAGRMMKTFNELRKSNLFTDVVLSVAGKEFACHRAVLVAGSNYFRAMFCNDHRESKEMLVQINGLQSEVMEVLLTFLYTAKTTIDQGNVQMLLEAANLFQIDLLRRNCTAFMEKQLDPCNCLGMKHFADAHGLEKLSVDAEKMILEKFMEVMNHDEFKLMPRDVIVDVIKGDDLEVNDEILVYRAVKNWIDHDRKSRSKDVAELMSHVRFPLIHPTKFCTEVEADELLQTSMTLVPILAETRKYHILGVAGDSVRFKPRKISTRLDVLVSIGGSDRVGGYNAPYVEAWNPVQRQWKQFAKLPNFTKTDYSVCQCKNMIIVTGGKMHNKEVWIYQINVDQWIKGAPLNTGRYAHRMSSCQGSPYVIGGFGGTVGSQQPARIDSVEKYDFFNNCWKDMCPLIEAVANPAVSSFNSKIFCFGGQFDLKGANNKLQIYDSIANQWSLGNRTLSPQNPVAGNGFILLQFYYENK</sequence>
<evidence type="ECO:0000259" key="4">
    <source>
        <dbReference type="PROSITE" id="PS50097"/>
    </source>
</evidence>
<name>E4Y4E9_OIKDI</name>
<feature type="compositionally biased region" description="Basic and acidic residues" evidence="3">
    <location>
        <begin position="23"/>
        <end position="63"/>
    </location>
</feature>
<dbReference type="PROSITE" id="PS50097">
    <property type="entry name" value="BTB"/>
    <property type="match status" value="1"/>
</dbReference>
<dbReference type="SMART" id="SM00612">
    <property type="entry name" value="Kelch"/>
    <property type="match status" value="2"/>
</dbReference>
<keyword evidence="2" id="KW-0677">Repeat</keyword>
<dbReference type="SMART" id="SM00225">
    <property type="entry name" value="BTB"/>
    <property type="match status" value="1"/>
</dbReference>
<dbReference type="InterPro" id="IPR006652">
    <property type="entry name" value="Kelch_1"/>
</dbReference>
<gene>
    <name evidence="5" type="ORF">GSOID_T00018419001</name>
</gene>
<dbReference type="PANTHER" id="PTHR24412:SF272">
    <property type="entry name" value="KELCH-LIKE PROTEIN DIABLO"/>
    <property type="match status" value="1"/>
</dbReference>
<evidence type="ECO:0000256" key="1">
    <source>
        <dbReference type="ARBA" id="ARBA00022441"/>
    </source>
</evidence>
<dbReference type="InterPro" id="IPR000210">
    <property type="entry name" value="BTB/POZ_dom"/>
</dbReference>
<feature type="domain" description="BTB" evidence="4">
    <location>
        <begin position="231"/>
        <end position="298"/>
    </location>
</feature>
<dbReference type="Gene3D" id="3.30.710.10">
    <property type="entry name" value="Potassium Channel Kv1.1, Chain A"/>
    <property type="match status" value="1"/>
</dbReference>
<dbReference type="Pfam" id="PF07707">
    <property type="entry name" value="BACK"/>
    <property type="match status" value="1"/>
</dbReference>
<organism evidence="5">
    <name type="scientific">Oikopleura dioica</name>
    <name type="common">Tunicate</name>
    <dbReference type="NCBI Taxonomy" id="34765"/>
    <lineage>
        <taxon>Eukaryota</taxon>
        <taxon>Metazoa</taxon>
        <taxon>Chordata</taxon>
        <taxon>Tunicata</taxon>
        <taxon>Appendicularia</taxon>
        <taxon>Copelata</taxon>
        <taxon>Oikopleuridae</taxon>
        <taxon>Oikopleura</taxon>
    </lineage>
</organism>
<dbReference type="SUPFAM" id="SSF54695">
    <property type="entry name" value="POZ domain"/>
    <property type="match status" value="1"/>
</dbReference>
<dbReference type="SUPFAM" id="SSF117281">
    <property type="entry name" value="Kelch motif"/>
    <property type="match status" value="1"/>
</dbReference>
<feature type="region of interest" description="Disordered" evidence="3">
    <location>
        <begin position="1"/>
        <end position="78"/>
    </location>
</feature>
<dbReference type="Pfam" id="PF01344">
    <property type="entry name" value="Kelch_1"/>
    <property type="match status" value="1"/>
</dbReference>
<dbReference type="Proteomes" id="UP000011014">
    <property type="component" value="Unassembled WGS sequence"/>
</dbReference>
<dbReference type="InterPro" id="IPR015915">
    <property type="entry name" value="Kelch-typ_b-propeller"/>
</dbReference>
<dbReference type="InterPro" id="IPR011705">
    <property type="entry name" value="BACK"/>
</dbReference>
<dbReference type="Gene3D" id="2.120.10.80">
    <property type="entry name" value="Kelch-type beta propeller"/>
    <property type="match status" value="1"/>
</dbReference>
<evidence type="ECO:0000256" key="2">
    <source>
        <dbReference type="ARBA" id="ARBA00022737"/>
    </source>
</evidence>
<dbReference type="EMBL" id="FN654278">
    <property type="protein sequence ID" value="CBY30547.1"/>
    <property type="molecule type" value="Genomic_DNA"/>
</dbReference>
<dbReference type="Gene3D" id="1.25.40.420">
    <property type="match status" value="1"/>
</dbReference>
<dbReference type="InterPro" id="IPR011333">
    <property type="entry name" value="SKP1/BTB/POZ_sf"/>
</dbReference>
<dbReference type="AlphaFoldDB" id="E4Y4E9"/>
<dbReference type="Pfam" id="PF00651">
    <property type="entry name" value="BTB"/>
    <property type="match status" value="1"/>
</dbReference>
<dbReference type="PANTHER" id="PTHR24412">
    <property type="entry name" value="KELCH PROTEIN"/>
    <property type="match status" value="1"/>
</dbReference>
<dbReference type="SMART" id="SM00875">
    <property type="entry name" value="BACK"/>
    <property type="match status" value="1"/>
</dbReference>
<accession>E4Y4E9</accession>
<keyword evidence="1" id="KW-0880">Kelch repeat</keyword>
<reference evidence="5" key="1">
    <citation type="journal article" date="2010" name="Science">
        <title>Plasticity of animal genome architecture unmasked by rapid evolution of a pelagic tunicate.</title>
        <authorList>
            <person name="Denoeud F."/>
            <person name="Henriet S."/>
            <person name="Mungpakdee S."/>
            <person name="Aury J.M."/>
            <person name="Da Silva C."/>
            <person name="Brinkmann H."/>
            <person name="Mikhaleva J."/>
            <person name="Olsen L.C."/>
            <person name="Jubin C."/>
            <person name="Canestro C."/>
            <person name="Bouquet J.M."/>
            <person name="Danks G."/>
            <person name="Poulain J."/>
            <person name="Campsteijn C."/>
            <person name="Adamski M."/>
            <person name="Cross I."/>
            <person name="Yadetie F."/>
            <person name="Muffato M."/>
            <person name="Louis A."/>
            <person name="Butcher S."/>
            <person name="Tsagkogeorga G."/>
            <person name="Konrad A."/>
            <person name="Singh S."/>
            <person name="Jensen M.F."/>
            <person name="Cong E.H."/>
            <person name="Eikeseth-Otteraa H."/>
            <person name="Noel B."/>
            <person name="Anthouard V."/>
            <person name="Porcel B.M."/>
            <person name="Kachouri-Lafond R."/>
            <person name="Nishino A."/>
            <person name="Ugolini M."/>
            <person name="Chourrout P."/>
            <person name="Nishida H."/>
            <person name="Aasland R."/>
            <person name="Huzurbazar S."/>
            <person name="Westhof E."/>
            <person name="Delsuc F."/>
            <person name="Lehrach H."/>
            <person name="Reinhardt R."/>
            <person name="Weissenbach J."/>
            <person name="Roy S.W."/>
            <person name="Artiguenave F."/>
            <person name="Postlethwait J.H."/>
            <person name="Manak J.R."/>
            <person name="Thompson E.M."/>
            <person name="Jaillon O."/>
            <person name="Du Pasquier L."/>
            <person name="Boudinot P."/>
            <person name="Liberles D.A."/>
            <person name="Volff J.N."/>
            <person name="Philippe H."/>
            <person name="Lenhard B."/>
            <person name="Roest Crollius H."/>
            <person name="Wincker P."/>
            <person name="Chourrout D."/>
        </authorList>
    </citation>
    <scope>NUCLEOTIDE SEQUENCE [LARGE SCALE GENOMIC DNA]</scope>
</reference>